<comment type="caution">
    <text evidence="1">The sequence shown here is derived from an EMBL/GenBank/DDBJ whole genome shotgun (WGS) entry which is preliminary data.</text>
</comment>
<name>A0AAV1REG0_9ROSI</name>
<gene>
    <name evidence="1" type="ORF">DCAF_LOCUS10150</name>
</gene>
<accession>A0AAV1REG0</accession>
<dbReference type="Proteomes" id="UP001314170">
    <property type="component" value="Unassembled WGS sequence"/>
</dbReference>
<proteinExistence type="predicted"/>
<sequence length="55" mass="6105">GEGCGLQILVVRGVRQVLSGYAEGAKRFVQKVMQELQVDVLQVKEDCVASRLSKW</sequence>
<evidence type="ECO:0000313" key="1">
    <source>
        <dbReference type="EMBL" id="CAK7334938.1"/>
    </source>
</evidence>
<evidence type="ECO:0000313" key="2">
    <source>
        <dbReference type="Proteomes" id="UP001314170"/>
    </source>
</evidence>
<organism evidence="1 2">
    <name type="scientific">Dovyalis caffra</name>
    <dbReference type="NCBI Taxonomy" id="77055"/>
    <lineage>
        <taxon>Eukaryota</taxon>
        <taxon>Viridiplantae</taxon>
        <taxon>Streptophyta</taxon>
        <taxon>Embryophyta</taxon>
        <taxon>Tracheophyta</taxon>
        <taxon>Spermatophyta</taxon>
        <taxon>Magnoliopsida</taxon>
        <taxon>eudicotyledons</taxon>
        <taxon>Gunneridae</taxon>
        <taxon>Pentapetalae</taxon>
        <taxon>rosids</taxon>
        <taxon>fabids</taxon>
        <taxon>Malpighiales</taxon>
        <taxon>Salicaceae</taxon>
        <taxon>Flacourtieae</taxon>
        <taxon>Dovyalis</taxon>
    </lineage>
</organism>
<feature type="non-terminal residue" evidence="1">
    <location>
        <position position="1"/>
    </location>
</feature>
<keyword evidence="2" id="KW-1185">Reference proteome</keyword>
<dbReference type="AlphaFoldDB" id="A0AAV1REG0"/>
<dbReference type="EMBL" id="CAWUPB010000956">
    <property type="protein sequence ID" value="CAK7334938.1"/>
    <property type="molecule type" value="Genomic_DNA"/>
</dbReference>
<protein>
    <submittedName>
        <fullName evidence="1">Uncharacterized protein</fullName>
    </submittedName>
</protein>
<reference evidence="1 2" key="1">
    <citation type="submission" date="2024-01" db="EMBL/GenBank/DDBJ databases">
        <authorList>
            <person name="Waweru B."/>
        </authorList>
    </citation>
    <scope>NUCLEOTIDE SEQUENCE [LARGE SCALE GENOMIC DNA]</scope>
</reference>